<keyword evidence="4" id="KW-1185">Reference proteome</keyword>
<feature type="region of interest" description="Disordered" evidence="1">
    <location>
        <begin position="942"/>
        <end position="961"/>
    </location>
</feature>
<feature type="region of interest" description="Disordered" evidence="1">
    <location>
        <begin position="471"/>
        <end position="529"/>
    </location>
</feature>
<proteinExistence type="predicted"/>
<dbReference type="PANTHER" id="PTHR14633:SF3">
    <property type="entry name" value="LITTLE ELONGATION COMPLEX SUBUNIT 2"/>
    <property type="match status" value="1"/>
</dbReference>
<feature type="region of interest" description="Disordered" evidence="1">
    <location>
        <begin position="907"/>
        <end position="928"/>
    </location>
</feature>
<feature type="compositionally biased region" description="Basic residues" evidence="1">
    <location>
        <begin position="913"/>
        <end position="926"/>
    </location>
</feature>
<feature type="compositionally biased region" description="Basic and acidic residues" evidence="1">
    <location>
        <begin position="47"/>
        <end position="59"/>
    </location>
</feature>
<dbReference type="GO" id="GO:0042796">
    <property type="term" value="P:snRNA transcription by RNA polymerase III"/>
    <property type="evidence" value="ECO:0007669"/>
    <property type="project" value="TreeGrafter"/>
</dbReference>
<dbReference type="PANTHER" id="PTHR14633">
    <property type="entry name" value="LITTLE ELONGATION COMPLEX SUBUNIT 2"/>
    <property type="match status" value="1"/>
</dbReference>
<dbReference type="Pfam" id="PF10505">
    <property type="entry name" value="NARG2_C"/>
    <property type="match status" value="1"/>
</dbReference>
<feature type="compositionally biased region" description="Polar residues" evidence="1">
    <location>
        <begin position="557"/>
        <end position="577"/>
    </location>
</feature>
<feature type="region of interest" description="Disordered" evidence="1">
    <location>
        <begin position="47"/>
        <end position="91"/>
    </location>
</feature>
<feature type="domain" description="Little elongation complex subunit 2 C-terminal" evidence="2">
    <location>
        <begin position="669"/>
        <end position="875"/>
    </location>
</feature>
<dbReference type="Proteomes" id="UP001295444">
    <property type="component" value="Chromosome 03"/>
</dbReference>
<feature type="compositionally biased region" description="Acidic residues" evidence="1">
    <location>
        <begin position="493"/>
        <end position="503"/>
    </location>
</feature>
<dbReference type="GO" id="GO:0042795">
    <property type="term" value="P:snRNA transcription by RNA polymerase II"/>
    <property type="evidence" value="ECO:0007669"/>
    <property type="project" value="TreeGrafter"/>
</dbReference>
<evidence type="ECO:0000313" key="4">
    <source>
        <dbReference type="Proteomes" id="UP001295444"/>
    </source>
</evidence>
<dbReference type="EMBL" id="OW240914">
    <property type="protein sequence ID" value="CAH2273383.1"/>
    <property type="molecule type" value="Genomic_DNA"/>
</dbReference>
<dbReference type="GO" id="GO:0045945">
    <property type="term" value="P:positive regulation of transcription by RNA polymerase III"/>
    <property type="evidence" value="ECO:0007669"/>
    <property type="project" value="TreeGrafter"/>
</dbReference>
<evidence type="ECO:0000313" key="3">
    <source>
        <dbReference type="EMBL" id="CAH2273383.1"/>
    </source>
</evidence>
<name>A0AAD1VYA0_PELCU</name>
<gene>
    <name evidence="3" type="ORF">PECUL_23A054206</name>
</gene>
<sequence>MEGAAELRWDIEPHNGKSCFFTQATYEKYSLAPTLAELMLLANKVQKAPEKSPEKEEKAPISQPTVPERDEAVRTSTDIQSLPEPRVPYPRSSSLSLLEQRTYVQLMIKFMGKKCFKPHIIQLREYEHYQFLKSKASIENAEFQKFLQNSARNCMEDYNCLSPDAQLYTQEVLKASRSYVKNYPEFYFYHEVTSMLGGKIIPDLTLKLEKCLLALGEVHFAKITFPNSELVLPTSYTKVSSKVPPSRKAEHMHTSVSSDPNATKLAAKYCPQVVMTSQALYALLNNHGNSYNEQWEIPFRVNTINDADGKTSKVVYIDSPLPKKEMSIREKSQMFHEVSLDLFMTKKTKVLLDLMHFDKESESTNTCNEDSFSRTQNTSDNMELDFENDVTELETFGTNNISYRASQPVESEPTPKPISISLEKSLMNKLMMEKQIIHSTNQENKDDKERVIPENKTNSAINFLWSDSEDTSSFKGFESDELKDSKRKREKDGEDSCSDEGSTEEQTFNSKSDISLETEEQSYTKGQICSDSEDEQLVIDVGDENKMDCSKTLNSYSENSVLTSPPHSHVQESQKLPKQSARRLSKEFDPVGQILKMQTQLLKPGAKKMQEPNALNQERSGQLPAALPIINSVAEPVEDTPKKTLHVPPDRKPLLPTDLLTSKDDPTEYTCQPDDNCTYKLFSLDDMLLLIRSRIHRASNRVRTQAKAIRKHLPILILAKMDYQYCYGVERLTESEVCRLWTESVLNSGSLLYVAHIDALTSKFFMLEEISSEALKDRLQSFNPANSLVMLRHILKLVTGLQDGSYLLSHSSRDSSVSIYKGLSQNGRGSYNLHQAHSHLPKPPSSLSVPWVPLDPNLLLPYHARHGWPPCTFPPMNYGNTGHVKEIVRKPFTKREAAPLIPQPSVSMATSQLRKKKKNKGRKRRMDRIDRWKKTLDEWKTLASAQKQKTSKEYSKTLEEF</sequence>
<evidence type="ECO:0000256" key="1">
    <source>
        <dbReference type="SAM" id="MobiDB-lite"/>
    </source>
</evidence>
<dbReference type="InterPro" id="IPR019535">
    <property type="entry name" value="ICE2_C"/>
</dbReference>
<accession>A0AAD1VYA0</accession>
<feature type="region of interest" description="Disordered" evidence="1">
    <location>
        <begin position="639"/>
        <end position="667"/>
    </location>
</feature>
<organism evidence="3 4">
    <name type="scientific">Pelobates cultripes</name>
    <name type="common">Western spadefoot toad</name>
    <dbReference type="NCBI Taxonomy" id="61616"/>
    <lineage>
        <taxon>Eukaryota</taxon>
        <taxon>Metazoa</taxon>
        <taxon>Chordata</taxon>
        <taxon>Craniata</taxon>
        <taxon>Vertebrata</taxon>
        <taxon>Euteleostomi</taxon>
        <taxon>Amphibia</taxon>
        <taxon>Batrachia</taxon>
        <taxon>Anura</taxon>
        <taxon>Pelobatoidea</taxon>
        <taxon>Pelobatidae</taxon>
        <taxon>Pelobates</taxon>
    </lineage>
</organism>
<feature type="compositionally biased region" description="Basic and acidic residues" evidence="1">
    <location>
        <begin position="950"/>
        <end position="961"/>
    </location>
</feature>
<evidence type="ECO:0000259" key="2">
    <source>
        <dbReference type="Pfam" id="PF10505"/>
    </source>
</evidence>
<feature type="region of interest" description="Disordered" evidence="1">
    <location>
        <begin position="557"/>
        <end position="579"/>
    </location>
</feature>
<feature type="compositionally biased region" description="Polar residues" evidence="1">
    <location>
        <begin position="504"/>
        <end position="529"/>
    </location>
</feature>
<dbReference type="GO" id="GO:0008023">
    <property type="term" value="C:transcription elongation factor complex"/>
    <property type="evidence" value="ECO:0007669"/>
    <property type="project" value="InterPro"/>
</dbReference>
<reference evidence="3" key="1">
    <citation type="submission" date="2022-03" db="EMBL/GenBank/DDBJ databases">
        <authorList>
            <person name="Alioto T."/>
            <person name="Alioto T."/>
            <person name="Gomez Garrido J."/>
        </authorList>
    </citation>
    <scope>NUCLEOTIDE SEQUENCE</scope>
</reference>
<protein>
    <submittedName>
        <fullName evidence="3">Little elongation complex subunit 2</fullName>
    </submittedName>
</protein>
<dbReference type="AlphaFoldDB" id="A0AAD1VYA0"/>